<reference evidence="1 2" key="1">
    <citation type="journal article" date="2018" name="Front. Plant Sci.">
        <title>Red Clover (Trifolium pratense) and Zigzag Clover (T. medium) - A Picture of Genomic Similarities and Differences.</title>
        <authorList>
            <person name="Dluhosova J."/>
            <person name="Istvanek J."/>
            <person name="Nedelnik J."/>
            <person name="Repkova J."/>
        </authorList>
    </citation>
    <scope>NUCLEOTIDE SEQUENCE [LARGE SCALE GENOMIC DNA]</scope>
    <source>
        <strain evidence="2">cv. 10/8</strain>
        <tissue evidence="1">Leaf</tissue>
    </source>
</reference>
<name>A0A392W3Y8_9FABA</name>
<dbReference type="Proteomes" id="UP000265520">
    <property type="component" value="Unassembled WGS sequence"/>
</dbReference>
<proteinExistence type="predicted"/>
<accession>A0A392W3Y8</accession>
<comment type="caution">
    <text evidence="1">The sequence shown here is derived from an EMBL/GenBank/DDBJ whole genome shotgun (WGS) entry which is preliminary data.</text>
</comment>
<evidence type="ECO:0000313" key="1">
    <source>
        <dbReference type="EMBL" id="MCI93635.1"/>
    </source>
</evidence>
<dbReference type="AlphaFoldDB" id="A0A392W3Y8"/>
<evidence type="ECO:0000313" key="2">
    <source>
        <dbReference type="Proteomes" id="UP000265520"/>
    </source>
</evidence>
<dbReference type="EMBL" id="LXQA011334299">
    <property type="protein sequence ID" value="MCI93635.1"/>
    <property type="molecule type" value="Genomic_DNA"/>
</dbReference>
<organism evidence="1 2">
    <name type="scientific">Trifolium medium</name>
    <dbReference type="NCBI Taxonomy" id="97028"/>
    <lineage>
        <taxon>Eukaryota</taxon>
        <taxon>Viridiplantae</taxon>
        <taxon>Streptophyta</taxon>
        <taxon>Embryophyta</taxon>
        <taxon>Tracheophyta</taxon>
        <taxon>Spermatophyta</taxon>
        <taxon>Magnoliopsida</taxon>
        <taxon>eudicotyledons</taxon>
        <taxon>Gunneridae</taxon>
        <taxon>Pentapetalae</taxon>
        <taxon>rosids</taxon>
        <taxon>fabids</taxon>
        <taxon>Fabales</taxon>
        <taxon>Fabaceae</taxon>
        <taxon>Papilionoideae</taxon>
        <taxon>50 kb inversion clade</taxon>
        <taxon>NPAAA clade</taxon>
        <taxon>Hologalegina</taxon>
        <taxon>IRL clade</taxon>
        <taxon>Trifolieae</taxon>
        <taxon>Trifolium</taxon>
    </lineage>
</organism>
<sequence length="42" mass="4621">MKVPRCSDRKRQASKLLAGRLTGRLAGRPSPVLENQVAVYTP</sequence>
<keyword evidence="2" id="KW-1185">Reference proteome</keyword>
<feature type="non-terminal residue" evidence="1">
    <location>
        <position position="42"/>
    </location>
</feature>
<protein>
    <submittedName>
        <fullName evidence="1">Uncharacterized protein</fullName>
    </submittedName>
</protein>